<feature type="domain" description="FHA" evidence="2">
    <location>
        <begin position="70"/>
        <end position="133"/>
    </location>
</feature>
<evidence type="ECO:0000313" key="4">
    <source>
        <dbReference type="Proteomes" id="UP001169027"/>
    </source>
</evidence>
<dbReference type="PROSITE" id="PS50006">
    <property type="entry name" value="FHA_DOMAIN"/>
    <property type="match status" value="1"/>
</dbReference>
<reference evidence="3" key="1">
    <citation type="submission" date="2023-06" db="EMBL/GenBank/DDBJ databases">
        <authorList>
            <person name="Jiang Y."/>
            <person name="Liu Q."/>
        </authorList>
    </citation>
    <scope>NUCLEOTIDE SEQUENCE</scope>
    <source>
        <strain evidence="3">CGMCC 1.12090</strain>
    </source>
</reference>
<accession>A0ABT8S9U8</accession>
<dbReference type="RefSeq" id="WP_301813492.1">
    <property type="nucleotide sequence ID" value="NZ_JAUJZH010000021.1"/>
</dbReference>
<organism evidence="3 4">
    <name type="scientific">Variovorax ginsengisoli</name>
    <dbReference type="NCBI Taxonomy" id="363844"/>
    <lineage>
        <taxon>Bacteria</taxon>
        <taxon>Pseudomonadati</taxon>
        <taxon>Pseudomonadota</taxon>
        <taxon>Betaproteobacteria</taxon>
        <taxon>Burkholderiales</taxon>
        <taxon>Comamonadaceae</taxon>
        <taxon>Variovorax</taxon>
    </lineage>
</organism>
<feature type="region of interest" description="Disordered" evidence="1">
    <location>
        <begin position="146"/>
        <end position="174"/>
    </location>
</feature>
<gene>
    <name evidence="3" type="ORF">Q2T77_25760</name>
</gene>
<evidence type="ECO:0000313" key="3">
    <source>
        <dbReference type="EMBL" id="MDO1535696.1"/>
    </source>
</evidence>
<comment type="caution">
    <text evidence="3">The sequence shown here is derived from an EMBL/GenBank/DDBJ whole genome shotgun (WGS) entry which is preliminary data.</text>
</comment>
<name>A0ABT8S9U8_9BURK</name>
<evidence type="ECO:0000259" key="2">
    <source>
        <dbReference type="PROSITE" id="PS50006"/>
    </source>
</evidence>
<dbReference type="InterPro" id="IPR000253">
    <property type="entry name" value="FHA_dom"/>
</dbReference>
<dbReference type="Proteomes" id="UP001169027">
    <property type="component" value="Unassembled WGS sequence"/>
</dbReference>
<keyword evidence="4" id="KW-1185">Reference proteome</keyword>
<evidence type="ECO:0000256" key="1">
    <source>
        <dbReference type="SAM" id="MobiDB-lite"/>
    </source>
</evidence>
<protein>
    <recommendedName>
        <fullName evidence="2">FHA domain-containing protein</fullName>
    </recommendedName>
</protein>
<feature type="compositionally biased region" description="Pro residues" evidence="1">
    <location>
        <begin position="151"/>
        <end position="168"/>
    </location>
</feature>
<proteinExistence type="predicted"/>
<sequence length="190" mass="20920">MRTLALAEALTKGEFRGLEWAVSRARRDSDAYGSRPENALSAIKKLKQHLGTPLAEADLMSVKEQRGLTWAVGRATKDADGYASETLAARSAIARLHATIEFEQEARLAGHRDWAYKLEERQAAGGHVSQVAMLAARETLGRRFEVRDLPPHPAPRPARSPPPDPNPRQAPSFRTGKEALFSLCPCVNRC</sequence>
<dbReference type="EMBL" id="JAUKVY010000021">
    <property type="protein sequence ID" value="MDO1535696.1"/>
    <property type="molecule type" value="Genomic_DNA"/>
</dbReference>